<dbReference type="EMBL" id="MWQN01000004">
    <property type="protein sequence ID" value="OPC77103.1"/>
    <property type="molecule type" value="Genomic_DNA"/>
</dbReference>
<dbReference type="STRING" id="159449.B4N89_41795"/>
<dbReference type="RefSeq" id="WP_078981862.1">
    <property type="nucleotide sequence ID" value="NZ_MWQN01000004.1"/>
</dbReference>
<keyword evidence="2" id="KW-1185">Reference proteome</keyword>
<gene>
    <name evidence="1" type="ORF">B4N89_41795</name>
</gene>
<evidence type="ECO:0000313" key="1">
    <source>
        <dbReference type="EMBL" id="OPC77103.1"/>
    </source>
</evidence>
<evidence type="ECO:0008006" key="3">
    <source>
        <dbReference type="Google" id="ProtNLM"/>
    </source>
</evidence>
<reference evidence="1 2" key="1">
    <citation type="submission" date="2017-03" db="EMBL/GenBank/DDBJ databases">
        <title>Draft genome sequence of Streptomyces scabrisporus NF3, endophyte isolated from Amphipterygium adstringens.</title>
        <authorList>
            <person name="Vazquez M."/>
            <person name="Ceapa C.D."/>
            <person name="Rodriguez Luna D."/>
            <person name="Sanchez Esquivel S."/>
        </authorList>
    </citation>
    <scope>NUCLEOTIDE SEQUENCE [LARGE SCALE GENOMIC DNA]</scope>
    <source>
        <strain evidence="1 2">NF3</strain>
    </source>
</reference>
<evidence type="ECO:0000313" key="2">
    <source>
        <dbReference type="Proteomes" id="UP000190037"/>
    </source>
</evidence>
<protein>
    <recommendedName>
        <fullName evidence="3">Glycosyl hydrolase</fullName>
    </recommendedName>
</protein>
<organism evidence="1 2">
    <name type="scientific">Embleya scabrispora</name>
    <dbReference type="NCBI Taxonomy" id="159449"/>
    <lineage>
        <taxon>Bacteria</taxon>
        <taxon>Bacillati</taxon>
        <taxon>Actinomycetota</taxon>
        <taxon>Actinomycetes</taxon>
        <taxon>Kitasatosporales</taxon>
        <taxon>Streptomycetaceae</taxon>
        <taxon>Embleya</taxon>
    </lineage>
</organism>
<comment type="caution">
    <text evidence="1">The sequence shown here is derived from an EMBL/GenBank/DDBJ whole genome shotgun (WGS) entry which is preliminary data.</text>
</comment>
<dbReference type="AlphaFoldDB" id="A0A1T3NJT6"/>
<sequence>MRDSIKTTRVEVPTAFDADPEHRALCWTVGPTGDLAVLLVHRRHLEHMGYIKGWVGWVPKPPFDGVLVTRRSDGSVDRLPLEDVPIRPSHIALLPDARLLVAGGRAPRSEAGVWEPNTVVYSPEGEPEHSFCLGDDIPVLTTDRSGRVWTAYGDEGIYGGHPESTAGLAGWSSTGQAVWAPEGRLPDLPLQGCTAATDGDDVWLVWYSGTRHGGTFLTRITSSTGEVASWPSPVRVPDGFAVRDGRAVLTRRNHNQRSTNVTRAELDGDTWVITDERRITVPDRVVMHCGQGRDGTLRLRAGDAWVHIRA</sequence>
<proteinExistence type="predicted"/>
<dbReference type="Proteomes" id="UP000190037">
    <property type="component" value="Unassembled WGS sequence"/>
</dbReference>
<accession>A0A1T3NJT6</accession>
<name>A0A1T3NJT6_9ACTN</name>